<dbReference type="GO" id="GO:0004016">
    <property type="term" value="F:adenylate cyclase activity"/>
    <property type="evidence" value="ECO:0007669"/>
    <property type="project" value="UniProtKB-ARBA"/>
</dbReference>
<dbReference type="GO" id="GO:0006171">
    <property type="term" value="P:cAMP biosynthetic process"/>
    <property type="evidence" value="ECO:0007669"/>
    <property type="project" value="TreeGrafter"/>
</dbReference>
<dbReference type="SMART" id="SM00044">
    <property type="entry name" value="CYCc"/>
    <property type="match status" value="1"/>
</dbReference>
<protein>
    <submittedName>
        <fullName evidence="2">Adenylate/guanylate cyclase domain-containing protein</fullName>
    </submittedName>
</protein>
<dbReference type="CDD" id="cd07302">
    <property type="entry name" value="CHD"/>
    <property type="match status" value="1"/>
</dbReference>
<accession>A0A5C8P746</accession>
<dbReference type="Pfam" id="PF00211">
    <property type="entry name" value="Guanylate_cyc"/>
    <property type="match status" value="1"/>
</dbReference>
<evidence type="ECO:0000313" key="3">
    <source>
        <dbReference type="Proteomes" id="UP000321638"/>
    </source>
</evidence>
<dbReference type="PROSITE" id="PS50125">
    <property type="entry name" value="GUANYLATE_CYCLASE_2"/>
    <property type="match status" value="1"/>
</dbReference>
<reference evidence="2 3" key="1">
    <citation type="submission" date="2019-06" db="EMBL/GenBank/DDBJ databases">
        <title>New taxonomy in bacterial strain CC-CFT640, isolated from vineyard.</title>
        <authorList>
            <person name="Lin S.-Y."/>
            <person name="Tsai C.-F."/>
            <person name="Young C.-C."/>
        </authorList>
    </citation>
    <scope>NUCLEOTIDE SEQUENCE [LARGE SCALE GENOMIC DNA]</scope>
    <source>
        <strain evidence="2 3">CC-CFT640</strain>
    </source>
</reference>
<dbReference type="PANTHER" id="PTHR43081:SF11">
    <property type="entry name" value="BLR2264 PROTEIN"/>
    <property type="match status" value="1"/>
</dbReference>
<sequence length="396" mass="44169">MDVALGHGTRLEPVTDWIAREGRLEPELQRFVIKLMDRTVAAGIPVWRFYLGLQLLHPQLQAMGIVWRRDQAVQVQEIPRRQGIQYTSAYIGSPVQEIRERGGEVRYHLDTLTEQHHITLHEIKAEGGTDYFGLELRTSRGRLSPIITFATDRPEGFSDVDLADLRRLVDHTGAVVEMQVTRLVAGTVIQTYLGRETGRRILEGLVKRGDGDRINAVLWFSDLRDFTGLNERLPADELLDMLNMYFEAIGVALKKHGGEILKFIGDGVMAIFPIEDAMFLPDATSGAVDAAREALSAIEEINAGRVEAGRDAIRFGVGLHVGLVTFGNVGTEERLDFTVIGPAVNRCARLETMTKVLKEPVLASADFNRVCPRPMRSLGRHRLRGVPDPVEIFTTT</sequence>
<dbReference type="InterPro" id="IPR001054">
    <property type="entry name" value="A/G_cyclase"/>
</dbReference>
<dbReference type="AlphaFoldDB" id="A0A5C8P746"/>
<organism evidence="2 3">
    <name type="scientific">Vineibacter terrae</name>
    <dbReference type="NCBI Taxonomy" id="2586908"/>
    <lineage>
        <taxon>Bacteria</taxon>
        <taxon>Pseudomonadati</taxon>
        <taxon>Pseudomonadota</taxon>
        <taxon>Alphaproteobacteria</taxon>
        <taxon>Hyphomicrobiales</taxon>
        <taxon>Vineibacter</taxon>
    </lineage>
</organism>
<gene>
    <name evidence="2" type="ORF">FHP25_38285</name>
</gene>
<feature type="domain" description="Guanylate cyclase" evidence="1">
    <location>
        <begin position="217"/>
        <end position="351"/>
    </location>
</feature>
<dbReference type="Proteomes" id="UP000321638">
    <property type="component" value="Unassembled WGS sequence"/>
</dbReference>
<dbReference type="EMBL" id="VDUZ01000077">
    <property type="protein sequence ID" value="TXL69582.1"/>
    <property type="molecule type" value="Genomic_DNA"/>
</dbReference>
<dbReference type="Gene3D" id="3.30.70.1230">
    <property type="entry name" value="Nucleotide cyclase"/>
    <property type="match status" value="1"/>
</dbReference>
<dbReference type="RefSeq" id="WP_147852294.1">
    <property type="nucleotide sequence ID" value="NZ_VDUZ01000077.1"/>
</dbReference>
<dbReference type="SUPFAM" id="SSF55073">
    <property type="entry name" value="Nucleotide cyclase"/>
    <property type="match status" value="1"/>
</dbReference>
<dbReference type="PANTHER" id="PTHR43081">
    <property type="entry name" value="ADENYLATE CYCLASE, TERMINAL-DIFFERENTIATION SPECIFIC-RELATED"/>
    <property type="match status" value="1"/>
</dbReference>
<evidence type="ECO:0000259" key="1">
    <source>
        <dbReference type="PROSITE" id="PS50125"/>
    </source>
</evidence>
<dbReference type="InterPro" id="IPR029787">
    <property type="entry name" value="Nucleotide_cyclase"/>
</dbReference>
<name>A0A5C8P746_9HYPH</name>
<dbReference type="OrthoDB" id="9762462at2"/>
<keyword evidence="3" id="KW-1185">Reference proteome</keyword>
<evidence type="ECO:0000313" key="2">
    <source>
        <dbReference type="EMBL" id="TXL69582.1"/>
    </source>
</evidence>
<proteinExistence type="predicted"/>
<dbReference type="GO" id="GO:0035556">
    <property type="term" value="P:intracellular signal transduction"/>
    <property type="evidence" value="ECO:0007669"/>
    <property type="project" value="InterPro"/>
</dbReference>
<comment type="caution">
    <text evidence="2">The sequence shown here is derived from an EMBL/GenBank/DDBJ whole genome shotgun (WGS) entry which is preliminary data.</text>
</comment>
<dbReference type="InterPro" id="IPR050697">
    <property type="entry name" value="Adenylyl/Guanylyl_Cyclase_3/4"/>
</dbReference>